<evidence type="ECO:0000313" key="3">
    <source>
        <dbReference type="Proteomes" id="UP000547973"/>
    </source>
</evidence>
<comment type="caution">
    <text evidence="2">The sequence shown here is derived from an EMBL/GenBank/DDBJ whole genome shotgun (WGS) entry which is preliminary data.</text>
</comment>
<feature type="transmembrane region" description="Helical" evidence="1">
    <location>
        <begin position="114"/>
        <end position="139"/>
    </location>
</feature>
<dbReference type="Proteomes" id="UP000547973">
    <property type="component" value="Unassembled WGS sequence"/>
</dbReference>
<keyword evidence="1" id="KW-0472">Membrane</keyword>
<keyword evidence="1" id="KW-1133">Transmembrane helix</keyword>
<feature type="transmembrane region" description="Helical" evidence="1">
    <location>
        <begin position="151"/>
        <end position="169"/>
    </location>
</feature>
<evidence type="ECO:0000313" key="2">
    <source>
        <dbReference type="EMBL" id="NYI41669.1"/>
    </source>
</evidence>
<evidence type="ECO:0008006" key="4">
    <source>
        <dbReference type="Google" id="ProtNLM"/>
    </source>
</evidence>
<sequence length="180" mass="20081">MTRRTAWFAAFVHPTPARLEDWLELQASRGWEPRELDDMSAIRMHLQQAKPAKVRYVVDPQQKIDGNYRATYEDAGWKYVGELSSLQVWRRRYTGARPEAFTDRPSRRARDVRMAWATGTLGTLALLGALTRVILGVAAIGKSAEDWPLEAGILALIGIPLVAVTVALVRRRAPSAADGD</sequence>
<dbReference type="Pfam" id="PF11193">
    <property type="entry name" value="DUF2812"/>
    <property type="match status" value="1"/>
</dbReference>
<keyword evidence="3" id="KW-1185">Reference proteome</keyword>
<protein>
    <recommendedName>
        <fullName evidence="4">DUF2812 domain-containing protein</fullName>
    </recommendedName>
</protein>
<reference evidence="2 3" key="1">
    <citation type="submission" date="2020-07" db="EMBL/GenBank/DDBJ databases">
        <title>Sequencing the genomes of 1000 actinobacteria strains.</title>
        <authorList>
            <person name="Klenk H.-P."/>
        </authorList>
    </citation>
    <scope>NUCLEOTIDE SEQUENCE [LARGE SCALE GENOMIC DNA]</scope>
    <source>
        <strain evidence="2 3">DSM 19970</strain>
    </source>
</reference>
<name>A0A7Z0CI95_9MICO</name>
<dbReference type="EMBL" id="JACBZO010000001">
    <property type="protein sequence ID" value="NYI41669.1"/>
    <property type="molecule type" value="Genomic_DNA"/>
</dbReference>
<proteinExistence type="predicted"/>
<accession>A0A7Z0CI95</accession>
<dbReference type="RefSeq" id="WP_179398028.1">
    <property type="nucleotide sequence ID" value="NZ_JACBZO010000001.1"/>
</dbReference>
<evidence type="ECO:0000256" key="1">
    <source>
        <dbReference type="SAM" id="Phobius"/>
    </source>
</evidence>
<dbReference type="InterPro" id="IPR021359">
    <property type="entry name" value="DUF2812"/>
</dbReference>
<dbReference type="AlphaFoldDB" id="A0A7Z0CI95"/>
<organism evidence="2 3">
    <name type="scientific">Demequina lutea</name>
    <dbReference type="NCBI Taxonomy" id="431489"/>
    <lineage>
        <taxon>Bacteria</taxon>
        <taxon>Bacillati</taxon>
        <taxon>Actinomycetota</taxon>
        <taxon>Actinomycetes</taxon>
        <taxon>Micrococcales</taxon>
        <taxon>Demequinaceae</taxon>
        <taxon>Demequina</taxon>
    </lineage>
</organism>
<keyword evidence="1" id="KW-0812">Transmembrane</keyword>
<gene>
    <name evidence="2" type="ORF">BKA03_001788</name>
</gene>